<comment type="similarity">
    <text evidence="1 8">Belongs to the SOS response-associated peptidase family.</text>
</comment>
<sequence>MCFHSEQTKFPKEVESRFKAKIKDLDKFKPSKHFNGFEFPETPIIIDENPTEIIHYNWGLIPSWAKDESIQKMTLNARIETLDEKPSFKDSINKRCLVIANGFYEWQWHDTKGKNKTKYEIGIGNHDLYTYAGLYSHWTDKTTGEIRGTYTIVTTKANTLMAEIHNIKKRMPIILKPEDESKWLDHASVNEFAYPYEVNLVATKIEPGTISLF</sequence>
<dbReference type="InterPro" id="IPR036590">
    <property type="entry name" value="SRAP-like"/>
</dbReference>
<dbReference type="InterPro" id="IPR003738">
    <property type="entry name" value="SRAP"/>
</dbReference>
<dbReference type="Gene3D" id="3.90.1680.10">
    <property type="entry name" value="SOS response associated peptidase-like"/>
    <property type="match status" value="1"/>
</dbReference>
<evidence type="ECO:0000256" key="6">
    <source>
        <dbReference type="ARBA" id="ARBA00023125"/>
    </source>
</evidence>
<comment type="caution">
    <text evidence="9">The sequence shown here is derived from an EMBL/GenBank/DDBJ whole genome shotgun (WGS) entry which is preliminary data.</text>
</comment>
<keyword evidence="7" id="KW-0456">Lyase</keyword>
<dbReference type="GO" id="GO:0006508">
    <property type="term" value="P:proteolysis"/>
    <property type="evidence" value="ECO:0007669"/>
    <property type="project" value="UniProtKB-KW"/>
</dbReference>
<evidence type="ECO:0000256" key="3">
    <source>
        <dbReference type="ARBA" id="ARBA00022763"/>
    </source>
</evidence>
<dbReference type="PANTHER" id="PTHR13604:SF0">
    <property type="entry name" value="ABASIC SITE PROCESSING PROTEIN HMCES"/>
    <property type="match status" value="1"/>
</dbReference>
<dbReference type="EC" id="3.4.-.-" evidence="8"/>
<gene>
    <name evidence="9" type="ORF">E0F76_14645</name>
</gene>
<dbReference type="PANTHER" id="PTHR13604">
    <property type="entry name" value="DC12-RELATED"/>
    <property type="match status" value="1"/>
</dbReference>
<dbReference type="Pfam" id="PF02586">
    <property type="entry name" value="SRAP"/>
    <property type="match status" value="1"/>
</dbReference>
<keyword evidence="3" id="KW-0227">DNA damage</keyword>
<proteinExistence type="inferred from homology"/>
<evidence type="ECO:0000256" key="2">
    <source>
        <dbReference type="ARBA" id="ARBA00022670"/>
    </source>
</evidence>
<keyword evidence="2 8" id="KW-0645">Protease</keyword>
<keyword evidence="5" id="KW-0190">Covalent protein-DNA linkage</keyword>
<evidence type="ECO:0000256" key="5">
    <source>
        <dbReference type="ARBA" id="ARBA00023124"/>
    </source>
</evidence>
<accession>A0A4R5C8R4</accession>
<dbReference type="SUPFAM" id="SSF143081">
    <property type="entry name" value="BB1717-like"/>
    <property type="match status" value="1"/>
</dbReference>
<reference evidence="9 10" key="1">
    <citation type="submission" date="2019-03" db="EMBL/GenBank/DDBJ databases">
        <title>Flavobacterium AR-3-4 sp. nov. isolated from arctic soil.</title>
        <authorList>
            <person name="Chaudhary D.K."/>
        </authorList>
    </citation>
    <scope>NUCLEOTIDE SEQUENCE [LARGE SCALE GENOMIC DNA]</scope>
    <source>
        <strain evidence="9 10">AR-3-4</strain>
    </source>
</reference>
<organism evidence="9 10">
    <name type="scientific">Flavobacterium cellulosilyticum</name>
    <dbReference type="NCBI Taxonomy" id="2541731"/>
    <lineage>
        <taxon>Bacteria</taxon>
        <taxon>Pseudomonadati</taxon>
        <taxon>Bacteroidota</taxon>
        <taxon>Flavobacteriia</taxon>
        <taxon>Flavobacteriales</taxon>
        <taxon>Flavobacteriaceae</taxon>
        <taxon>Flavobacterium</taxon>
    </lineage>
</organism>
<evidence type="ECO:0000313" key="10">
    <source>
        <dbReference type="Proteomes" id="UP000295479"/>
    </source>
</evidence>
<dbReference type="EMBL" id="SMFK01000012">
    <property type="protein sequence ID" value="TDD95026.1"/>
    <property type="molecule type" value="Genomic_DNA"/>
</dbReference>
<dbReference type="GO" id="GO:0106300">
    <property type="term" value="P:protein-DNA covalent cross-linking repair"/>
    <property type="evidence" value="ECO:0007669"/>
    <property type="project" value="InterPro"/>
</dbReference>
<evidence type="ECO:0000256" key="8">
    <source>
        <dbReference type="RuleBase" id="RU364100"/>
    </source>
</evidence>
<evidence type="ECO:0000313" key="9">
    <source>
        <dbReference type="EMBL" id="TDD95026.1"/>
    </source>
</evidence>
<name>A0A4R5C8R4_9FLAO</name>
<keyword evidence="6" id="KW-0238">DNA-binding</keyword>
<dbReference type="RefSeq" id="WP_132007688.1">
    <property type="nucleotide sequence ID" value="NZ_SMFK01000012.1"/>
</dbReference>
<dbReference type="Proteomes" id="UP000295479">
    <property type="component" value="Unassembled WGS sequence"/>
</dbReference>
<evidence type="ECO:0000256" key="4">
    <source>
        <dbReference type="ARBA" id="ARBA00022801"/>
    </source>
</evidence>
<keyword evidence="4 8" id="KW-0378">Hydrolase</keyword>
<dbReference type="GO" id="GO:0003697">
    <property type="term" value="F:single-stranded DNA binding"/>
    <property type="evidence" value="ECO:0007669"/>
    <property type="project" value="InterPro"/>
</dbReference>
<dbReference type="GO" id="GO:0016829">
    <property type="term" value="F:lyase activity"/>
    <property type="evidence" value="ECO:0007669"/>
    <property type="project" value="UniProtKB-KW"/>
</dbReference>
<dbReference type="AlphaFoldDB" id="A0A4R5C8R4"/>
<evidence type="ECO:0000256" key="7">
    <source>
        <dbReference type="ARBA" id="ARBA00023239"/>
    </source>
</evidence>
<protein>
    <recommendedName>
        <fullName evidence="8">Abasic site processing protein</fullName>
        <ecNumber evidence="8">3.4.-.-</ecNumber>
    </recommendedName>
</protein>
<evidence type="ECO:0000256" key="1">
    <source>
        <dbReference type="ARBA" id="ARBA00008136"/>
    </source>
</evidence>
<keyword evidence="10" id="KW-1185">Reference proteome</keyword>
<dbReference type="GO" id="GO:0008233">
    <property type="term" value="F:peptidase activity"/>
    <property type="evidence" value="ECO:0007669"/>
    <property type="project" value="UniProtKB-KW"/>
</dbReference>
<dbReference type="OrthoDB" id="9782620at2"/>